<name>A0ABN1UP48_9ACTN</name>
<dbReference type="SUPFAM" id="SSF47413">
    <property type="entry name" value="lambda repressor-like DNA-binding domains"/>
    <property type="match status" value="1"/>
</dbReference>
<reference evidence="3 4" key="1">
    <citation type="journal article" date="2019" name="Int. J. Syst. Evol. Microbiol.">
        <title>The Global Catalogue of Microorganisms (GCM) 10K type strain sequencing project: providing services to taxonomists for standard genome sequencing and annotation.</title>
        <authorList>
            <consortium name="The Broad Institute Genomics Platform"/>
            <consortium name="The Broad Institute Genome Sequencing Center for Infectious Disease"/>
            <person name="Wu L."/>
            <person name="Ma J."/>
        </authorList>
    </citation>
    <scope>NUCLEOTIDE SEQUENCE [LARGE SCALE GENOMIC DNA]</scope>
    <source>
        <strain evidence="3 4">JCM 12696</strain>
    </source>
</reference>
<gene>
    <name evidence="3" type="ORF">GCM10009654_17120</name>
</gene>
<dbReference type="Gene3D" id="1.10.260.40">
    <property type="entry name" value="lambda repressor-like DNA-binding domains"/>
    <property type="match status" value="1"/>
</dbReference>
<proteinExistence type="predicted"/>
<dbReference type="InterPro" id="IPR011990">
    <property type="entry name" value="TPR-like_helical_dom_sf"/>
</dbReference>
<dbReference type="RefSeq" id="WP_344272469.1">
    <property type="nucleotide sequence ID" value="NZ_BAAAKV010000011.1"/>
</dbReference>
<evidence type="ECO:0000313" key="3">
    <source>
        <dbReference type="EMBL" id="GAA1161217.1"/>
    </source>
</evidence>
<dbReference type="PROSITE" id="PS50943">
    <property type="entry name" value="HTH_CROC1"/>
    <property type="match status" value="1"/>
</dbReference>
<protein>
    <recommendedName>
        <fullName evidence="2">HTH cro/C1-type domain-containing protein</fullName>
    </recommendedName>
</protein>
<dbReference type="SUPFAM" id="SSF48452">
    <property type="entry name" value="TPR-like"/>
    <property type="match status" value="1"/>
</dbReference>
<dbReference type="Gene3D" id="1.25.40.10">
    <property type="entry name" value="Tetratricopeptide repeat domain"/>
    <property type="match status" value="1"/>
</dbReference>
<evidence type="ECO:0000259" key="2">
    <source>
        <dbReference type="PROSITE" id="PS50943"/>
    </source>
</evidence>
<keyword evidence="4" id="KW-1185">Reference proteome</keyword>
<feature type="domain" description="HTH cro/C1-type" evidence="2">
    <location>
        <begin position="13"/>
        <end position="67"/>
    </location>
</feature>
<comment type="caution">
    <text evidence="3">The sequence shown here is derived from an EMBL/GenBank/DDBJ whole genome shotgun (WGS) entry which is preliminary data.</text>
</comment>
<dbReference type="PROSITE" id="PS50005">
    <property type="entry name" value="TPR"/>
    <property type="match status" value="1"/>
</dbReference>
<evidence type="ECO:0000256" key="1">
    <source>
        <dbReference type="PROSITE-ProRule" id="PRU00339"/>
    </source>
</evidence>
<dbReference type="SMART" id="SM00530">
    <property type="entry name" value="HTH_XRE"/>
    <property type="match status" value="1"/>
</dbReference>
<dbReference type="InterPro" id="IPR010982">
    <property type="entry name" value="Lambda_DNA-bd_dom_sf"/>
</dbReference>
<feature type="repeat" description="TPR" evidence="1">
    <location>
        <begin position="333"/>
        <end position="366"/>
    </location>
</feature>
<dbReference type="CDD" id="cd00093">
    <property type="entry name" value="HTH_XRE"/>
    <property type="match status" value="1"/>
</dbReference>
<dbReference type="InterPro" id="IPR019734">
    <property type="entry name" value="TPR_rpt"/>
</dbReference>
<organism evidence="3 4">
    <name type="scientific">Streptomyces hebeiensis</name>
    <dbReference type="NCBI Taxonomy" id="229486"/>
    <lineage>
        <taxon>Bacteria</taxon>
        <taxon>Bacillati</taxon>
        <taxon>Actinomycetota</taxon>
        <taxon>Actinomycetes</taxon>
        <taxon>Kitasatosporales</taxon>
        <taxon>Streptomycetaceae</taxon>
        <taxon>Streptomyces</taxon>
    </lineage>
</organism>
<sequence length="400" mass="43944">MPKGSDEHTGARIADYRKLRQMTQTGLAQRAFLARSTIAKVEAGLAPATPGVVAAIARALQVDTAVLYGQPYVSEMRQDHLDRLISPLSEALDMHDLGPDPDLRPRPVGRIADDVDTLCAKSCATEYSAVGAELPGLVGELTTAVVLLTGEERRRASASLAWSYWAAYEFAYRLGYHHLAALALERMGWMAEQAQDPLLLAVRLTKRSSMLLRRGDHHMSLRLAERAHAVIEQSDDPRSVAALAVSGSLHLASAIAAAQARDAESVRGYLGLADRAATDIGRDVPTAYWTSFGKTNVQHYEVATRVELGKLGEAVKEANKLHFPVGHPKMRMGRYFMEMGRAYAQMGRGEAAHRALRRAREVAPQQARYHPLMRETIGTLVRRQRRTSDSLSAMATWVGM</sequence>
<dbReference type="EMBL" id="BAAAKV010000011">
    <property type="protein sequence ID" value="GAA1161217.1"/>
    <property type="molecule type" value="Genomic_DNA"/>
</dbReference>
<dbReference type="Pfam" id="PF13560">
    <property type="entry name" value="HTH_31"/>
    <property type="match status" value="1"/>
</dbReference>
<dbReference type="InterPro" id="IPR001387">
    <property type="entry name" value="Cro/C1-type_HTH"/>
</dbReference>
<keyword evidence="1" id="KW-0802">TPR repeat</keyword>
<evidence type="ECO:0000313" key="4">
    <source>
        <dbReference type="Proteomes" id="UP001501371"/>
    </source>
</evidence>
<accession>A0ABN1UP48</accession>
<dbReference type="Proteomes" id="UP001501371">
    <property type="component" value="Unassembled WGS sequence"/>
</dbReference>